<gene>
    <name evidence="1" type="ORF">DFQ12_4340</name>
</gene>
<name>A0A420ART9_SPHD1</name>
<sequence>MLAVFTMAPVSKASAQLAILEIIKAGVKKVIKAVDLKIQRQQNKVIWLQNAQKVLENAMAKLKLGEISDWTDKQKQLYGQYFDELKKVRSLIAYYQRIKEITTTQARLVEEYRRSWALIKNDRHFSVKEIEYIGQVYSGILDQSVKNLDQLFLVVNSFRTEMADASRLEIINQVSEKIKVNYIDLRAFNAENVMLSIQRSSSEQEVKQVRQWYGLNP</sequence>
<comment type="caution">
    <text evidence="1">The sequence shown here is derived from an EMBL/GenBank/DDBJ whole genome shotgun (WGS) entry which is preliminary data.</text>
</comment>
<protein>
    <recommendedName>
        <fullName evidence="3">Conjugal transfer protein TraI</fullName>
    </recommendedName>
</protein>
<proteinExistence type="predicted"/>
<evidence type="ECO:0008006" key="3">
    <source>
        <dbReference type="Google" id="ProtNLM"/>
    </source>
</evidence>
<keyword evidence="2" id="KW-1185">Reference proteome</keyword>
<evidence type="ECO:0000313" key="2">
    <source>
        <dbReference type="Proteomes" id="UP000286246"/>
    </source>
</evidence>
<reference evidence="1 2" key="1">
    <citation type="submission" date="2018-09" db="EMBL/GenBank/DDBJ databases">
        <title>Genomic Encyclopedia of Type Strains, Phase III (KMG-III): the genomes of soil and plant-associated and newly described type strains.</title>
        <authorList>
            <person name="Whitman W."/>
        </authorList>
    </citation>
    <scope>NUCLEOTIDE SEQUENCE [LARGE SCALE GENOMIC DNA]</scope>
    <source>
        <strain evidence="1 2">CECT 7938</strain>
    </source>
</reference>
<dbReference type="AlphaFoldDB" id="A0A420ART9"/>
<evidence type="ECO:0000313" key="1">
    <source>
        <dbReference type="EMBL" id="RKE47176.1"/>
    </source>
</evidence>
<dbReference type="EMBL" id="RAPY01000004">
    <property type="protein sequence ID" value="RKE47176.1"/>
    <property type="molecule type" value="Genomic_DNA"/>
</dbReference>
<dbReference type="Proteomes" id="UP000286246">
    <property type="component" value="Unassembled WGS sequence"/>
</dbReference>
<accession>A0A420ART9</accession>
<organism evidence="1 2">
    <name type="scientific">Sphingobacterium detergens</name>
    <dbReference type="NCBI Taxonomy" id="1145106"/>
    <lineage>
        <taxon>Bacteria</taxon>
        <taxon>Pseudomonadati</taxon>
        <taxon>Bacteroidota</taxon>
        <taxon>Sphingobacteriia</taxon>
        <taxon>Sphingobacteriales</taxon>
        <taxon>Sphingobacteriaceae</taxon>
        <taxon>Sphingobacterium</taxon>
    </lineage>
</organism>